<dbReference type="Pfam" id="PF10050">
    <property type="entry name" value="DUF2284"/>
    <property type="match status" value="1"/>
</dbReference>
<accession>X0UAQ1</accession>
<reference evidence="1" key="1">
    <citation type="journal article" date="2014" name="Front. Microbiol.">
        <title>High frequency of phylogenetically diverse reductive dehalogenase-homologous genes in deep subseafloor sedimentary metagenomes.</title>
        <authorList>
            <person name="Kawai M."/>
            <person name="Futagami T."/>
            <person name="Toyoda A."/>
            <person name="Takaki Y."/>
            <person name="Nishi S."/>
            <person name="Hori S."/>
            <person name="Arai W."/>
            <person name="Tsubouchi T."/>
            <person name="Morono Y."/>
            <person name="Uchiyama I."/>
            <person name="Ito T."/>
            <person name="Fujiyama A."/>
            <person name="Inagaki F."/>
            <person name="Takami H."/>
        </authorList>
    </citation>
    <scope>NUCLEOTIDE SEQUENCE</scope>
    <source>
        <strain evidence="1">Expedition CK06-06</strain>
    </source>
</reference>
<comment type="caution">
    <text evidence="1">The sequence shown here is derived from an EMBL/GenBank/DDBJ whole genome shotgun (WGS) entry which is preliminary data.</text>
</comment>
<dbReference type="EMBL" id="BARS01010797">
    <property type="protein sequence ID" value="GAF97437.1"/>
    <property type="molecule type" value="Genomic_DNA"/>
</dbReference>
<feature type="non-terminal residue" evidence="1">
    <location>
        <position position="62"/>
    </location>
</feature>
<evidence type="ECO:0000313" key="1">
    <source>
        <dbReference type="EMBL" id="GAF97437.1"/>
    </source>
</evidence>
<proteinExistence type="predicted"/>
<organism evidence="1">
    <name type="scientific">marine sediment metagenome</name>
    <dbReference type="NCBI Taxonomy" id="412755"/>
    <lineage>
        <taxon>unclassified sequences</taxon>
        <taxon>metagenomes</taxon>
        <taxon>ecological metagenomes</taxon>
    </lineage>
</organism>
<dbReference type="InterPro" id="IPR019271">
    <property type="entry name" value="DUF2284_metal-binding"/>
</dbReference>
<sequence length="62" mass="7345">MIDRKKLEEKFLAYKFPDFKWIDPKSIVISYWVRMKCIFGCDEYGNTATCPPNVPSFSECEK</sequence>
<dbReference type="AlphaFoldDB" id="X0UAQ1"/>
<name>X0UAQ1_9ZZZZ</name>
<gene>
    <name evidence="1" type="ORF">S01H1_19878</name>
</gene>
<protein>
    <recommendedName>
        <fullName evidence="2">Metal-binding protein</fullName>
    </recommendedName>
</protein>
<evidence type="ECO:0008006" key="2">
    <source>
        <dbReference type="Google" id="ProtNLM"/>
    </source>
</evidence>